<dbReference type="RefSeq" id="WP_006584368.1">
    <property type="nucleotide sequence ID" value="NZ_CM001377.1"/>
</dbReference>
<dbReference type="EMBL" id="CM001377">
    <property type="protein sequence ID" value="EHM10874.1"/>
    <property type="molecule type" value="Genomic_DNA"/>
</dbReference>
<dbReference type="AlphaFoldDB" id="H0UR37"/>
<dbReference type="Pfam" id="PF13487">
    <property type="entry name" value="HD_5"/>
    <property type="match status" value="1"/>
</dbReference>
<dbReference type="CDD" id="cd00077">
    <property type="entry name" value="HDc"/>
    <property type="match status" value="1"/>
</dbReference>
<dbReference type="PANTHER" id="PTHR43155:SF2">
    <property type="entry name" value="CYCLIC DI-GMP PHOSPHODIESTERASE PA4108"/>
    <property type="match status" value="1"/>
</dbReference>
<dbReference type="Proteomes" id="UP000005730">
    <property type="component" value="Chromosome"/>
</dbReference>
<dbReference type="eggNOG" id="COG2206">
    <property type="taxonomic scope" value="Bacteria"/>
</dbReference>
<dbReference type="STRING" id="926567.TheveDRAFT_1756"/>
<dbReference type="SMART" id="SM00471">
    <property type="entry name" value="HDc"/>
    <property type="match status" value="1"/>
</dbReference>
<keyword evidence="3" id="KW-1185">Reference proteome</keyword>
<evidence type="ECO:0000313" key="3">
    <source>
        <dbReference type="Proteomes" id="UP000005730"/>
    </source>
</evidence>
<organism evidence="2 3">
    <name type="scientific">Thermanaerovibrio velox DSM 12556</name>
    <dbReference type="NCBI Taxonomy" id="926567"/>
    <lineage>
        <taxon>Bacteria</taxon>
        <taxon>Thermotogati</taxon>
        <taxon>Synergistota</taxon>
        <taxon>Synergistia</taxon>
        <taxon>Synergistales</taxon>
        <taxon>Synergistaceae</taxon>
        <taxon>Thermanaerovibrio</taxon>
    </lineage>
</organism>
<sequence>MGLTACGVSPGSFGSLGLERSCGVLELLDPGTRAHSIRVMRLSLSLGRALDLPEESLGLLGLSALLHDVGKVKVPDWVLQKRGPLSPVERSMIQMHPSAGAAILRAEGFCDQVVLGALHHHERFDGWGYPEGLRGEEIPFFARIIAVADAFEAMTSRRPYRNAMGHRDALEEILHHRFDQFDPALAEAFAEVCGFVRPEGSCFTELPDTPNMPHGDLMHSIRVPEVH</sequence>
<dbReference type="PROSITE" id="PS51832">
    <property type="entry name" value="HD_GYP"/>
    <property type="match status" value="1"/>
</dbReference>
<name>H0UR37_9BACT</name>
<reference evidence="2 3" key="1">
    <citation type="submission" date="2011-10" db="EMBL/GenBank/DDBJ databases">
        <title>The Noncontiguous Finished genome of Thermanaerovibrio velox DSM 12556.</title>
        <authorList>
            <consortium name="US DOE Joint Genome Institute (JGI-PGF)"/>
            <person name="Lucas S."/>
            <person name="Copeland A."/>
            <person name="Lapidus A."/>
            <person name="Glavina del Rio T."/>
            <person name="Dalin E."/>
            <person name="Tice H."/>
            <person name="Bruce D."/>
            <person name="Goodwin L."/>
            <person name="Pitluck S."/>
            <person name="Peters L."/>
            <person name="Mikhailova N."/>
            <person name="Teshima H."/>
            <person name="Kyrpides N."/>
            <person name="Mavromatis K."/>
            <person name="Ivanova N."/>
            <person name="Markowitz V."/>
            <person name="Cheng J.-F."/>
            <person name="Hugenholtz P."/>
            <person name="Woyke T."/>
            <person name="Wu D."/>
            <person name="Spring S."/>
            <person name="Brambilla E.-M."/>
            <person name="Klenk H.-P."/>
            <person name="Eisen J.A."/>
        </authorList>
    </citation>
    <scope>NUCLEOTIDE SEQUENCE [LARGE SCALE GENOMIC DNA]</scope>
    <source>
        <strain evidence="2 3">DSM 12556</strain>
    </source>
</reference>
<dbReference type="NCBIfam" id="TIGR00277">
    <property type="entry name" value="HDIG"/>
    <property type="match status" value="1"/>
</dbReference>
<evidence type="ECO:0000313" key="2">
    <source>
        <dbReference type="EMBL" id="EHM10874.1"/>
    </source>
</evidence>
<dbReference type="InterPro" id="IPR006675">
    <property type="entry name" value="HDIG_dom"/>
</dbReference>
<dbReference type="Gene3D" id="1.10.3210.10">
    <property type="entry name" value="Hypothetical protein af1432"/>
    <property type="match status" value="1"/>
</dbReference>
<proteinExistence type="predicted"/>
<evidence type="ECO:0000259" key="1">
    <source>
        <dbReference type="PROSITE" id="PS51832"/>
    </source>
</evidence>
<dbReference type="OrthoDB" id="5162at2"/>
<dbReference type="SUPFAM" id="SSF109604">
    <property type="entry name" value="HD-domain/PDEase-like"/>
    <property type="match status" value="1"/>
</dbReference>
<accession>H0UR37</accession>
<dbReference type="InterPro" id="IPR037522">
    <property type="entry name" value="HD_GYP_dom"/>
</dbReference>
<dbReference type="HOGENOM" id="CLU_000445_92_3_0"/>
<gene>
    <name evidence="2" type="ORF">TheveDRAFT_1756</name>
</gene>
<dbReference type="PANTHER" id="PTHR43155">
    <property type="entry name" value="CYCLIC DI-GMP PHOSPHODIESTERASE PA4108-RELATED"/>
    <property type="match status" value="1"/>
</dbReference>
<feature type="domain" description="HD-GYP" evidence="1">
    <location>
        <begin position="10"/>
        <end position="205"/>
    </location>
</feature>
<protein>
    <submittedName>
        <fullName evidence="2">Putative domain HDIG-containing protein</fullName>
    </submittedName>
</protein>
<dbReference type="InterPro" id="IPR003607">
    <property type="entry name" value="HD/PDEase_dom"/>
</dbReference>